<evidence type="ECO:0000313" key="2">
    <source>
        <dbReference type="Proteomes" id="UP000518752"/>
    </source>
</evidence>
<name>A0A8H5ME22_9AGAR</name>
<organism evidence="1 2">
    <name type="scientific">Collybiopsis confluens</name>
    <dbReference type="NCBI Taxonomy" id="2823264"/>
    <lineage>
        <taxon>Eukaryota</taxon>
        <taxon>Fungi</taxon>
        <taxon>Dikarya</taxon>
        <taxon>Basidiomycota</taxon>
        <taxon>Agaricomycotina</taxon>
        <taxon>Agaricomycetes</taxon>
        <taxon>Agaricomycetidae</taxon>
        <taxon>Agaricales</taxon>
        <taxon>Marasmiineae</taxon>
        <taxon>Omphalotaceae</taxon>
        <taxon>Collybiopsis</taxon>
    </lineage>
</organism>
<dbReference type="OrthoDB" id="10579690at2759"/>
<protein>
    <submittedName>
        <fullName evidence="1">Uncharacterized protein</fullName>
    </submittedName>
</protein>
<dbReference type="AlphaFoldDB" id="A0A8H5ME22"/>
<dbReference type="EMBL" id="JAACJN010000015">
    <property type="protein sequence ID" value="KAF5390474.1"/>
    <property type="molecule type" value="Genomic_DNA"/>
</dbReference>
<reference evidence="1 2" key="1">
    <citation type="journal article" date="2020" name="ISME J.">
        <title>Uncovering the hidden diversity of litter-decomposition mechanisms in mushroom-forming fungi.</title>
        <authorList>
            <person name="Floudas D."/>
            <person name="Bentzer J."/>
            <person name="Ahren D."/>
            <person name="Johansson T."/>
            <person name="Persson P."/>
            <person name="Tunlid A."/>
        </authorList>
    </citation>
    <scope>NUCLEOTIDE SEQUENCE [LARGE SCALE GENOMIC DNA]</scope>
    <source>
        <strain evidence="1 2">CBS 406.79</strain>
    </source>
</reference>
<gene>
    <name evidence="1" type="ORF">D9757_005268</name>
</gene>
<keyword evidence="2" id="KW-1185">Reference proteome</keyword>
<comment type="caution">
    <text evidence="1">The sequence shown here is derived from an EMBL/GenBank/DDBJ whole genome shotgun (WGS) entry which is preliminary data.</text>
</comment>
<sequence length="368" mass="41037">MSDVSKRSAISCEPCPHSSDLLLDLDSIQIKMVFNNIVRLASRIPSIHSRLPGEVGVISPYRYLFKAPTSSLPHHIHCTIPAAMSGIGEASLAIAGTNLLIQVIQKGLLYVDKKRPDRIVKQARDVIQSKEVTDLLNRLIDLDPKRAEIMEGERNEVYQQLEAIENLCASGSDFWSLKIRLRWAQSAKKSFKSIQGYRNKLRVRWVLQRTSADAEWEATHRRLQATGYGYQGEALFGPDISSSNESVTQFEDVHLGNFESDSIHSLIDLQYALAEQLNQAKASIPCDAQVQMVADIHIDTEDGTLQHTLFEPLDSGRTSPVSSSFDYDDAELTDLFGSGLFNFKEKMHNIIDHSASTSTASSAYELNL</sequence>
<dbReference type="Proteomes" id="UP000518752">
    <property type="component" value="Unassembled WGS sequence"/>
</dbReference>
<accession>A0A8H5ME22</accession>
<evidence type="ECO:0000313" key="1">
    <source>
        <dbReference type="EMBL" id="KAF5390474.1"/>
    </source>
</evidence>
<proteinExistence type="predicted"/>